<protein>
    <submittedName>
        <fullName evidence="1">Uncharacterized protein</fullName>
    </submittedName>
</protein>
<comment type="caution">
    <text evidence="1">The sequence shown here is derived from an EMBL/GenBank/DDBJ whole genome shotgun (WGS) entry which is preliminary data.</text>
</comment>
<reference evidence="1" key="1">
    <citation type="journal article" date="2022" name="bioRxiv">
        <title>Sequencing and chromosome-scale assembly of the giantPleurodeles waltlgenome.</title>
        <authorList>
            <person name="Brown T."/>
            <person name="Elewa A."/>
            <person name="Iarovenko S."/>
            <person name="Subramanian E."/>
            <person name="Araus A.J."/>
            <person name="Petzold A."/>
            <person name="Susuki M."/>
            <person name="Suzuki K.-i.T."/>
            <person name="Hayashi T."/>
            <person name="Toyoda A."/>
            <person name="Oliveira C."/>
            <person name="Osipova E."/>
            <person name="Leigh N.D."/>
            <person name="Simon A."/>
            <person name="Yun M.H."/>
        </authorList>
    </citation>
    <scope>NUCLEOTIDE SEQUENCE</scope>
    <source>
        <strain evidence="1">20211129_DDA</strain>
        <tissue evidence="1">Liver</tissue>
    </source>
</reference>
<dbReference type="EMBL" id="JANPWB010000008">
    <property type="protein sequence ID" value="KAJ1163475.1"/>
    <property type="molecule type" value="Genomic_DNA"/>
</dbReference>
<accession>A0AAV7SHB8</accession>
<gene>
    <name evidence="1" type="ORF">NDU88_003933</name>
</gene>
<dbReference type="AlphaFoldDB" id="A0AAV7SHB8"/>
<dbReference type="Proteomes" id="UP001066276">
    <property type="component" value="Chromosome 4_2"/>
</dbReference>
<keyword evidence="2" id="KW-1185">Reference proteome</keyword>
<proteinExistence type="predicted"/>
<evidence type="ECO:0000313" key="1">
    <source>
        <dbReference type="EMBL" id="KAJ1163475.1"/>
    </source>
</evidence>
<sequence length="100" mass="10948">MSETLHSFSFCRVSGCHFFSPPESDASIRSAFSGPGTPCIVFTHPAVFASEIQPHDDPKTTQHGLRSHQPLSAMLFPFYSPRRQSLGCVAGEHQFSAVKP</sequence>
<name>A0AAV7SHB8_PLEWA</name>
<organism evidence="1 2">
    <name type="scientific">Pleurodeles waltl</name>
    <name type="common">Iberian ribbed newt</name>
    <dbReference type="NCBI Taxonomy" id="8319"/>
    <lineage>
        <taxon>Eukaryota</taxon>
        <taxon>Metazoa</taxon>
        <taxon>Chordata</taxon>
        <taxon>Craniata</taxon>
        <taxon>Vertebrata</taxon>
        <taxon>Euteleostomi</taxon>
        <taxon>Amphibia</taxon>
        <taxon>Batrachia</taxon>
        <taxon>Caudata</taxon>
        <taxon>Salamandroidea</taxon>
        <taxon>Salamandridae</taxon>
        <taxon>Pleurodelinae</taxon>
        <taxon>Pleurodeles</taxon>
    </lineage>
</organism>
<evidence type="ECO:0000313" key="2">
    <source>
        <dbReference type="Proteomes" id="UP001066276"/>
    </source>
</evidence>